<reference evidence="2" key="1">
    <citation type="journal article" date="2015" name="Nature">
        <title>Complex archaea that bridge the gap between prokaryotes and eukaryotes.</title>
        <authorList>
            <person name="Spang A."/>
            <person name="Saw J.H."/>
            <person name="Jorgensen S.L."/>
            <person name="Zaremba-Niedzwiedzka K."/>
            <person name="Martijn J."/>
            <person name="Lind A.E."/>
            <person name="van Eijk R."/>
            <person name="Schleper C."/>
            <person name="Guy L."/>
            <person name="Ettema T.J."/>
        </authorList>
    </citation>
    <scope>NUCLEOTIDE SEQUENCE</scope>
</reference>
<sequence length="254" mass="27201">MSAPIAPTPAPTTEGGQDPALAARQIAAVAIAASRDRGDLTPPPEPTPTPTPTPAPTPTPDPVVVPTDVTPAPDPTLAPPVDPGATPPADPPAVVTPTEVVELAAEAGVTLEEVVETLAGFGIAVETEGIPDDLRDRYGRLLEGVRNVVAPVVEQDDHTKAQLRQLDVFKTRLDEKPESILLSLMIHKREAFDRVMAIAERTKEDEEYLATVKKEVELEARESQLVARETNHTQSQLEEKGRRAEVAVELAVKR</sequence>
<proteinExistence type="predicted"/>
<feature type="compositionally biased region" description="Pro residues" evidence="1">
    <location>
        <begin position="72"/>
        <end position="91"/>
    </location>
</feature>
<evidence type="ECO:0000313" key="2">
    <source>
        <dbReference type="EMBL" id="KKK51529.1"/>
    </source>
</evidence>
<organism evidence="2">
    <name type="scientific">marine sediment metagenome</name>
    <dbReference type="NCBI Taxonomy" id="412755"/>
    <lineage>
        <taxon>unclassified sequences</taxon>
        <taxon>metagenomes</taxon>
        <taxon>ecological metagenomes</taxon>
    </lineage>
</organism>
<feature type="region of interest" description="Disordered" evidence="1">
    <location>
        <begin position="1"/>
        <end position="92"/>
    </location>
</feature>
<protein>
    <submittedName>
        <fullName evidence="2">Uncharacterized protein</fullName>
    </submittedName>
</protein>
<dbReference type="AlphaFoldDB" id="A0A0F8YBM5"/>
<feature type="compositionally biased region" description="Pro residues" evidence="1">
    <location>
        <begin position="41"/>
        <end position="63"/>
    </location>
</feature>
<name>A0A0F8YBM5_9ZZZZ</name>
<gene>
    <name evidence="2" type="ORF">LCGC14_3114050</name>
</gene>
<accession>A0A0F8YBM5</accession>
<dbReference type="EMBL" id="LAZR01067469">
    <property type="protein sequence ID" value="KKK51529.1"/>
    <property type="molecule type" value="Genomic_DNA"/>
</dbReference>
<evidence type="ECO:0000256" key="1">
    <source>
        <dbReference type="SAM" id="MobiDB-lite"/>
    </source>
</evidence>
<feature type="compositionally biased region" description="Pro residues" evidence="1">
    <location>
        <begin position="1"/>
        <end position="10"/>
    </location>
</feature>
<feature type="non-terminal residue" evidence="2">
    <location>
        <position position="254"/>
    </location>
</feature>
<comment type="caution">
    <text evidence="2">The sequence shown here is derived from an EMBL/GenBank/DDBJ whole genome shotgun (WGS) entry which is preliminary data.</text>
</comment>
<feature type="compositionally biased region" description="Low complexity" evidence="1">
    <location>
        <begin position="20"/>
        <end position="33"/>
    </location>
</feature>